<evidence type="ECO:0000256" key="2">
    <source>
        <dbReference type="SAM" id="Phobius"/>
    </source>
</evidence>
<dbReference type="STRING" id="6239.F31F7.2a.1"/>
<dbReference type="SMART" id="SM00327">
    <property type="entry name" value="VWA"/>
    <property type="match status" value="1"/>
</dbReference>
<dbReference type="Pfam" id="PF00092">
    <property type="entry name" value="VWA"/>
    <property type="match status" value="1"/>
</dbReference>
<dbReference type="AlphaFoldDB" id="O01545"/>
<feature type="transmembrane region" description="Helical" evidence="2">
    <location>
        <begin position="67"/>
        <end position="89"/>
    </location>
</feature>
<proteinExistence type="predicted"/>
<keyword evidence="2" id="KW-0472">Membrane</keyword>
<evidence type="ECO:0000313" key="6">
    <source>
        <dbReference type="WormBase" id="F31F7.2a"/>
    </source>
</evidence>
<dbReference type="PANTHER" id="PTHR22588">
    <property type="entry name" value="VWFA DOMAIN-CONTAINING PROTEIN"/>
    <property type="match status" value="1"/>
</dbReference>
<name>O01545_CAEEL</name>
<dbReference type="PROSITE" id="PS50234">
    <property type="entry name" value="VWFA"/>
    <property type="match status" value="1"/>
</dbReference>
<dbReference type="PRINTS" id="PR00453">
    <property type="entry name" value="VWFADOMAIN"/>
</dbReference>
<organism evidence="4 5">
    <name type="scientific">Caenorhabditis elegans</name>
    <dbReference type="NCBI Taxonomy" id="6239"/>
    <lineage>
        <taxon>Eukaryota</taxon>
        <taxon>Metazoa</taxon>
        <taxon>Ecdysozoa</taxon>
        <taxon>Nematoda</taxon>
        <taxon>Chromadorea</taxon>
        <taxon>Rhabditida</taxon>
        <taxon>Rhabditina</taxon>
        <taxon>Rhabditomorpha</taxon>
        <taxon>Rhabditoidea</taxon>
        <taxon>Rhabditidae</taxon>
        <taxon>Peloderinae</taxon>
        <taxon>Caenorhabditis</taxon>
    </lineage>
</organism>
<accession>O01545</accession>
<dbReference type="PIR" id="T29784">
    <property type="entry name" value="T29784"/>
</dbReference>
<dbReference type="EMBL" id="BX284605">
    <property type="protein sequence ID" value="CCD70365.1"/>
    <property type="molecule type" value="Genomic_DNA"/>
</dbReference>
<dbReference type="Reactome" id="R-CEL-1650814">
    <property type="pathway name" value="Collagen biosynthesis and modifying enzymes"/>
</dbReference>
<feature type="region of interest" description="Disordered" evidence="1">
    <location>
        <begin position="376"/>
        <end position="470"/>
    </location>
</feature>
<protein>
    <submittedName>
        <fullName evidence="4">VWFA domain-containing protein</fullName>
    </submittedName>
</protein>
<evidence type="ECO:0000313" key="5">
    <source>
        <dbReference type="Proteomes" id="UP000001940"/>
    </source>
</evidence>
<dbReference type="InterPro" id="IPR036465">
    <property type="entry name" value="vWFA_dom_sf"/>
</dbReference>
<feature type="compositionally biased region" description="Polar residues" evidence="1">
    <location>
        <begin position="439"/>
        <end position="454"/>
    </location>
</feature>
<dbReference type="Reactome" id="R-CEL-8948216">
    <property type="pathway name" value="Collagen chain trimerization"/>
</dbReference>
<dbReference type="Gene3D" id="3.40.50.410">
    <property type="entry name" value="von Willebrand factor, type A domain"/>
    <property type="match status" value="2"/>
</dbReference>
<dbReference type="UCSC" id="F31F7.2">
    <property type="organism name" value="c. elegans"/>
</dbReference>
<dbReference type="HOGENOM" id="CLU_028558_0_0_1"/>
<dbReference type="RefSeq" id="NP_504602.1">
    <property type="nucleotide sequence ID" value="NM_072201.3"/>
</dbReference>
<dbReference type="Proteomes" id="UP000001940">
    <property type="component" value="Chromosome V"/>
</dbReference>
<keyword evidence="2" id="KW-1133">Transmembrane helix</keyword>
<dbReference type="FunCoup" id="O01545">
    <property type="interactions" value="388"/>
</dbReference>
<dbReference type="CTD" id="179015"/>
<dbReference type="eggNOG" id="ENOG502SM0K">
    <property type="taxonomic scope" value="Eukaryota"/>
</dbReference>
<dbReference type="OrthoDB" id="10256829at2759"/>
<feature type="compositionally biased region" description="Basic and acidic residues" evidence="1">
    <location>
        <begin position="384"/>
        <end position="406"/>
    </location>
</feature>
<dbReference type="OMA" id="APYCPCE"/>
<dbReference type="AGR" id="WB:WBGene00017965"/>
<dbReference type="InParanoid" id="O01545"/>
<dbReference type="Reactome" id="R-CEL-216083">
    <property type="pathway name" value="Integrin cell surface interactions"/>
</dbReference>
<evidence type="ECO:0000313" key="4">
    <source>
        <dbReference type="EMBL" id="CCD70365.1"/>
    </source>
</evidence>
<reference evidence="4 5" key="1">
    <citation type="journal article" date="1998" name="Science">
        <title>Genome sequence of the nematode C. elegans: a platform for investigating biology.</title>
        <authorList>
            <consortium name="The C. elegans sequencing consortium"/>
            <person name="Sulson J.E."/>
            <person name="Waterston R."/>
        </authorList>
    </citation>
    <scope>NUCLEOTIDE SEQUENCE [LARGE SCALE GENOMIC DNA]</scope>
    <source>
        <strain evidence="4 5">Bristol N2</strain>
    </source>
</reference>
<keyword evidence="2" id="KW-0812">Transmembrane</keyword>
<sequence length="689" mass="79198">MRALKQLYNFGDIQKKIHRHHTTPLSNRTTKQKNEKKERKKTREQQFLVAFLLYPHSQKRHKMPHRLLLYCIVILLEVNLVIGCIWPEVDALFILDSTPQITSFQHRAEIDFLRQVMSTMKMGSSKVAMAQFTPWSRIEWSLANSTYPESKVQEAPYCPCELETCPTTSINALTRSTMNTANRKSVPDVILVISNSYQPLIEVLPNEPLISPTSPLHVFYVVIGSNMHVSRFEPSAHTVGIKVTDFEHLPHLVAPLCQSVNAYIKGSSSTRFGPLCWIIIASILFFAIILTALLAYAIYSYHEENRRLRHRVTESERQLRKQNEYFTSQLHTEMQKQITYGEKHAEEMKKQQDMMQAQFDRQLDMAYQQGSKIQILPPFNQNPHFHDHSEHTGKERGRGKEHRRDSGIASPRTPRDVEIQVTPIPSPVHNGSDGKDDATSSGTPESIESSGSDVTETTEDDLEELNRRTHLPRDHPARKLLPIDLMFLVDTSSSIGINNFDIQKNFICEILKDVDIAPGRSRIAMIQYSQDPSVVFGFDQYYSYESVRRGVMRLSYTGGATMLSKALAFAGGIMYHEQNLKKTTKKHQYLPTPKHDRLQVLCLVSDGYSDDNADKESVNLHDHLHVKIFAVVTRSFNKDKLAPITRFDGSVFTVHQRESVAIWLWRQQRIWAEHYSAFIEKEKKRGSRR</sequence>
<dbReference type="InterPro" id="IPR002035">
    <property type="entry name" value="VWF_A"/>
</dbReference>
<dbReference type="WormBase" id="F31F7.2a">
    <property type="protein sequence ID" value="CE29303"/>
    <property type="gene ID" value="WBGene00017965"/>
</dbReference>
<dbReference type="PANTHER" id="PTHR22588:SF14">
    <property type="entry name" value="VWFA DOMAIN-CONTAINING PROTEIN"/>
    <property type="match status" value="1"/>
</dbReference>
<feature type="transmembrane region" description="Helical" evidence="2">
    <location>
        <begin position="277"/>
        <end position="299"/>
    </location>
</feature>
<dbReference type="GeneID" id="179015"/>
<dbReference type="Reactome" id="R-CEL-186797">
    <property type="pathway name" value="Signaling by PDGF"/>
</dbReference>
<dbReference type="ExpressionAtlas" id="O01545">
    <property type="expression patterns" value="baseline and differential"/>
</dbReference>
<gene>
    <name evidence="4" type="ORF">CELE_F31F7.2</name>
    <name evidence="4 6" type="ORF">F31F7.2</name>
</gene>
<dbReference type="SMR" id="O01545"/>
<evidence type="ECO:0000256" key="1">
    <source>
        <dbReference type="SAM" id="MobiDB-lite"/>
    </source>
</evidence>
<feature type="region of interest" description="Disordered" evidence="1">
    <location>
        <begin position="19"/>
        <end position="42"/>
    </location>
</feature>
<dbReference type="Bgee" id="WBGene00017965">
    <property type="expression patterns" value="Expressed in larva and 2 other cell types or tissues"/>
</dbReference>
<dbReference type="Reactome" id="R-CEL-2022090">
    <property type="pathway name" value="Assembly of collagen fibrils and other multimeric structures"/>
</dbReference>
<dbReference type="PaxDb" id="6239-F31F7.2"/>
<dbReference type="Reactome" id="R-CEL-1442490">
    <property type="pathway name" value="Collagen degradation"/>
</dbReference>
<keyword evidence="5" id="KW-1185">Reference proteome</keyword>
<feature type="domain" description="VWFA" evidence="3">
    <location>
        <begin position="484"/>
        <end position="631"/>
    </location>
</feature>
<evidence type="ECO:0000259" key="3">
    <source>
        <dbReference type="PROSITE" id="PS50234"/>
    </source>
</evidence>
<dbReference type="InterPro" id="IPR052229">
    <property type="entry name" value="Collagen-VI/PIF"/>
</dbReference>
<feature type="compositionally biased region" description="Basic and acidic residues" evidence="1">
    <location>
        <begin position="32"/>
        <end position="42"/>
    </location>
</feature>
<dbReference type="SUPFAM" id="SSF53300">
    <property type="entry name" value="vWA-like"/>
    <property type="match status" value="2"/>
</dbReference>